<dbReference type="Proteomes" id="UP000694545">
    <property type="component" value="Unplaced"/>
</dbReference>
<evidence type="ECO:0000256" key="1">
    <source>
        <dbReference type="ARBA" id="ARBA00000971"/>
    </source>
</evidence>
<dbReference type="GO" id="GO:0033017">
    <property type="term" value="C:sarcoplasmic reticulum membrane"/>
    <property type="evidence" value="ECO:0007669"/>
    <property type="project" value="TreeGrafter"/>
</dbReference>
<dbReference type="GO" id="GO:0003755">
    <property type="term" value="F:peptidyl-prolyl cis-trans isomerase activity"/>
    <property type="evidence" value="ECO:0007669"/>
    <property type="project" value="UniProtKB-KW"/>
</dbReference>
<keyword evidence="4 6" id="KW-0413">Isomerase</keyword>
<name>A0A8D2L1S2_VARKO</name>
<dbReference type="PANTHER" id="PTHR10516">
    <property type="entry name" value="PEPTIDYL-PROLYL CIS-TRANS ISOMERASE"/>
    <property type="match status" value="1"/>
</dbReference>
<dbReference type="AlphaFoldDB" id="A0A8D2L1S2"/>
<dbReference type="PANTHER" id="PTHR10516:SF301">
    <property type="entry name" value="PEPTIDYL-PROLYL CIS-TRANS ISOMERASE FKBP1A-RELATED"/>
    <property type="match status" value="1"/>
</dbReference>
<feature type="domain" description="PPIase FKBP-type" evidence="7">
    <location>
        <begin position="17"/>
        <end position="98"/>
    </location>
</feature>
<comment type="similarity">
    <text evidence="5">Belongs to the FKBP-type PPIase family. FKBP1 subfamily.</text>
</comment>
<reference evidence="8" key="1">
    <citation type="submission" date="2025-08" db="UniProtKB">
        <authorList>
            <consortium name="Ensembl"/>
        </authorList>
    </citation>
    <scope>IDENTIFICATION</scope>
</reference>
<evidence type="ECO:0000313" key="8">
    <source>
        <dbReference type="Ensembl" id="ENSVKKP00000015642.1"/>
    </source>
</evidence>
<dbReference type="SUPFAM" id="SSF54534">
    <property type="entry name" value="FKBP-like"/>
    <property type="match status" value="1"/>
</dbReference>
<keyword evidence="3 6" id="KW-0697">Rotamase</keyword>
<keyword evidence="9" id="KW-1185">Reference proteome</keyword>
<evidence type="ECO:0000256" key="2">
    <source>
        <dbReference type="ARBA" id="ARBA00013194"/>
    </source>
</evidence>
<evidence type="ECO:0000256" key="6">
    <source>
        <dbReference type="PROSITE-ProRule" id="PRU00277"/>
    </source>
</evidence>
<dbReference type="InterPro" id="IPR046357">
    <property type="entry name" value="PPIase_dom_sf"/>
</dbReference>
<sequence length="98" mass="10709">MPRTVTRRNGRTFPKHGQTCLVHYVGMLEDGEKFYSSCDKNKPFKSGMGKQEVLCGWEVGAAQMSVGQQAKVMIPPDYGYGSTGHPGITLSNTTLTNP</sequence>
<evidence type="ECO:0000256" key="4">
    <source>
        <dbReference type="ARBA" id="ARBA00023235"/>
    </source>
</evidence>
<evidence type="ECO:0000313" key="9">
    <source>
        <dbReference type="Proteomes" id="UP000694545"/>
    </source>
</evidence>
<gene>
    <name evidence="8" type="primary">LOC123030886</name>
</gene>
<reference evidence="8" key="2">
    <citation type="submission" date="2025-09" db="UniProtKB">
        <authorList>
            <consortium name="Ensembl"/>
        </authorList>
    </citation>
    <scope>IDENTIFICATION</scope>
</reference>
<comment type="catalytic activity">
    <reaction evidence="1 6">
        <text>[protein]-peptidylproline (omega=180) = [protein]-peptidylproline (omega=0)</text>
        <dbReference type="Rhea" id="RHEA:16237"/>
        <dbReference type="Rhea" id="RHEA-COMP:10747"/>
        <dbReference type="Rhea" id="RHEA-COMP:10748"/>
        <dbReference type="ChEBI" id="CHEBI:83833"/>
        <dbReference type="ChEBI" id="CHEBI:83834"/>
        <dbReference type="EC" id="5.2.1.8"/>
    </reaction>
</comment>
<dbReference type="InterPro" id="IPR001179">
    <property type="entry name" value="PPIase_FKBP_dom"/>
</dbReference>
<dbReference type="InterPro" id="IPR050689">
    <property type="entry name" value="FKBP-type_PPIase"/>
</dbReference>
<dbReference type="Gene3D" id="3.10.50.40">
    <property type="match status" value="1"/>
</dbReference>
<evidence type="ECO:0000256" key="3">
    <source>
        <dbReference type="ARBA" id="ARBA00023110"/>
    </source>
</evidence>
<accession>A0A8D2L1S2</accession>
<evidence type="ECO:0000256" key="5">
    <source>
        <dbReference type="ARBA" id="ARBA00038106"/>
    </source>
</evidence>
<dbReference type="PROSITE" id="PS50059">
    <property type="entry name" value="FKBP_PPIASE"/>
    <property type="match status" value="1"/>
</dbReference>
<dbReference type="Ensembl" id="ENSVKKT00000016015.1">
    <property type="protein sequence ID" value="ENSVKKP00000015642.1"/>
    <property type="gene ID" value="ENSVKKG00000010690.1"/>
</dbReference>
<proteinExistence type="inferred from homology"/>
<organism evidence="8 9">
    <name type="scientific">Varanus komodoensis</name>
    <name type="common">Komodo dragon</name>
    <dbReference type="NCBI Taxonomy" id="61221"/>
    <lineage>
        <taxon>Eukaryota</taxon>
        <taxon>Metazoa</taxon>
        <taxon>Chordata</taxon>
        <taxon>Craniata</taxon>
        <taxon>Vertebrata</taxon>
        <taxon>Euteleostomi</taxon>
        <taxon>Lepidosauria</taxon>
        <taxon>Squamata</taxon>
        <taxon>Bifurcata</taxon>
        <taxon>Unidentata</taxon>
        <taxon>Episquamata</taxon>
        <taxon>Toxicofera</taxon>
        <taxon>Anguimorpha</taxon>
        <taxon>Paleoanguimorpha</taxon>
        <taxon>Varanoidea</taxon>
        <taxon>Varanidae</taxon>
        <taxon>Varanus</taxon>
    </lineage>
</organism>
<evidence type="ECO:0000259" key="7">
    <source>
        <dbReference type="PROSITE" id="PS50059"/>
    </source>
</evidence>
<protein>
    <recommendedName>
        <fullName evidence="2 6">peptidylprolyl isomerase</fullName>
        <ecNumber evidence="2 6">5.2.1.8</ecNumber>
    </recommendedName>
</protein>
<dbReference type="EC" id="5.2.1.8" evidence="2 6"/>
<dbReference type="Pfam" id="PF00254">
    <property type="entry name" value="FKBP_C"/>
    <property type="match status" value="1"/>
</dbReference>